<keyword evidence="1" id="KW-0677">Repeat</keyword>
<evidence type="ECO:0000313" key="6">
    <source>
        <dbReference type="Proteomes" id="UP001143545"/>
    </source>
</evidence>
<dbReference type="SUPFAM" id="SSF48403">
    <property type="entry name" value="Ankyrin repeat"/>
    <property type="match status" value="1"/>
</dbReference>
<organism evidence="5 6">
    <name type="scientific">Neptunitalea chrysea</name>
    <dbReference type="NCBI Taxonomy" id="1647581"/>
    <lineage>
        <taxon>Bacteria</taxon>
        <taxon>Pseudomonadati</taxon>
        <taxon>Bacteroidota</taxon>
        <taxon>Flavobacteriia</taxon>
        <taxon>Flavobacteriales</taxon>
        <taxon>Flavobacteriaceae</taxon>
        <taxon>Neptunitalea</taxon>
    </lineage>
</organism>
<dbReference type="PRINTS" id="PR01415">
    <property type="entry name" value="ANKYRIN"/>
</dbReference>
<evidence type="ECO:0000256" key="4">
    <source>
        <dbReference type="SAM" id="SignalP"/>
    </source>
</evidence>
<accession>A0A9W6B6I5</accession>
<dbReference type="InterPro" id="IPR036770">
    <property type="entry name" value="Ankyrin_rpt-contain_sf"/>
</dbReference>
<evidence type="ECO:0000313" key="5">
    <source>
        <dbReference type="EMBL" id="GLB52212.1"/>
    </source>
</evidence>
<feature type="signal peptide" evidence="4">
    <location>
        <begin position="1"/>
        <end position="20"/>
    </location>
</feature>
<feature type="chain" id="PRO_5040904147" evidence="4">
    <location>
        <begin position="21"/>
        <end position="181"/>
    </location>
</feature>
<feature type="repeat" description="ANK" evidence="3">
    <location>
        <begin position="93"/>
        <end position="125"/>
    </location>
</feature>
<sequence>MKLFYLVSLIFFSFQYTVSAQDAMPSENGVNVFDLARNGTLQQMDSLYTKTPYKIDSIDMRGFTPLILSCYRGSDEVAVFVAEHTKNINYSSDNGTALMALVFKQNLELSKKLLDYGADPNMADKNGVTPLIYAIQFKNLPMVELLLEKGADKSQKDATGKSPFEYAVFSKNQEIINLLKN</sequence>
<keyword evidence="2 3" id="KW-0040">ANK repeat</keyword>
<comment type="caution">
    <text evidence="5">The sequence shown here is derived from an EMBL/GenBank/DDBJ whole genome shotgun (WGS) entry which is preliminary data.</text>
</comment>
<dbReference type="EMBL" id="BRVP01000007">
    <property type="protein sequence ID" value="GLB52212.1"/>
    <property type="molecule type" value="Genomic_DNA"/>
</dbReference>
<reference evidence="5" key="1">
    <citation type="submission" date="2022-07" db="EMBL/GenBank/DDBJ databases">
        <title>Taxonomy of Novel Oxalotrophic and Methylotrophic Bacteria.</title>
        <authorList>
            <person name="Sahin N."/>
            <person name="Tani A."/>
        </authorList>
    </citation>
    <scope>NUCLEOTIDE SEQUENCE</scope>
    <source>
        <strain evidence="5">AM327</strain>
    </source>
</reference>
<keyword evidence="6" id="KW-1185">Reference proteome</keyword>
<dbReference type="RefSeq" id="WP_281753387.1">
    <property type="nucleotide sequence ID" value="NZ_BRVP01000007.1"/>
</dbReference>
<evidence type="ECO:0000256" key="3">
    <source>
        <dbReference type="PROSITE-ProRule" id="PRU00023"/>
    </source>
</evidence>
<proteinExistence type="predicted"/>
<dbReference type="Proteomes" id="UP001143545">
    <property type="component" value="Unassembled WGS sequence"/>
</dbReference>
<dbReference type="PROSITE" id="PS50297">
    <property type="entry name" value="ANK_REP_REGION"/>
    <property type="match status" value="1"/>
</dbReference>
<dbReference type="PANTHER" id="PTHR24198:SF165">
    <property type="entry name" value="ANKYRIN REPEAT-CONTAINING PROTEIN-RELATED"/>
    <property type="match status" value="1"/>
</dbReference>
<dbReference type="PANTHER" id="PTHR24198">
    <property type="entry name" value="ANKYRIN REPEAT AND PROTEIN KINASE DOMAIN-CONTAINING PROTEIN"/>
    <property type="match status" value="1"/>
</dbReference>
<dbReference type="SMART" id="SM00248">
    <property type="entry name" value="ANK"/>
    <property type="match status" value="3"/>
</dbReference>
<dbReference type="PROSITE" id="PS50088">
    <property type="entry name" value="ANK_REPEAT"/>
    <property type="match status" value="2"/>
</dbReference>
<dbReference type="Pfam" id="PF12796">
    <property type="entry name" value="Ank_2"/>
    <property type="match status" value="1"/>
</dbReference>
<evidence type="ECO:0000256" key="1">
    <source>
        <dbReference type="ARBA" id="ARBA00022737"/>
    </source>
</evidence>
<dbReference type="AlphaFoldDB" id="A0A9W6B6I5"/>
<dbReference type="Gene3D" id="1.25.40.20">
    <property type="entry name" value="Ankyrin repeat-containing domain"/>
    <property type="match status" value="1"/>
</dbReference>
<feature type="repeat" description="ANK" evidence="3">
    <location>
        <begin position="126"/>
        <end position="158"/>
    </location>
</feature>
<gene>
    <name evidence="5" type="ORF">NBRC110019_12510</name>
</gene>
<evidence type="ECO:0000256" key="2">
    <source>
        <dbReference type="ARBA" id="ARBA00023043"/>
    </source>
</evidence>
<name>A0A9W6B6I5_9FLAO</name>
<keyword evidence="4" id="KW-0732">Signal</keyword>
<dbReference type="InterPro" id="IPR002110">
    <property type="entry name" value="Ankyrin_rpt"/>
</dbReference>
<protein>
    <submittedName>
        <fullName evidence="5">Ankyrin repeat-containing protein</fullName>
    </submittedName>
</protein>